<dbReference type="EMBL" id="CH473977">
    <property type="protein sequence ID" value="EDL98341.1"/>
    <property type="molecule type" value="Genomic_DNA"/>
</dbReference>
<evidence type="ECO:0000313" key="3">
    <source>
        <dbReference type="Proteomes" id="UP000234681"/>
    </source>
</evidence>
<organism evidence="2 3">
    <name type="scientific">Rattus norvegicus</name>
    <name type="common">Rat</name>
    <dbReference type="NCBI Taxonomy" id="10116"/>
    <lineage>
        <taxon>Eukaryota</taxon>
        <taxon>Metazoa</taxon>
        <taxon>Chordata</taxon>
        <taxon>Craniata</taxon>
        <taxon>Vertebrata</taxon>
        <taxon>Euteleostomi</taxon>
        <taxon>Mammalia</taxon>
        <taxon>Eutheria</taxon>
        <taxon>Euarchontoglires</taxon>
        <taxon>Glires</taxon>
        <taxon>Rodentia</taxon>
        <taxon>Myomorpha</taxon>
        <taxon>Muroidea</taxon>
        <taxon>Muridae</taxon>
        <taxon>Murinae</taxon>
        <taxon>Rattus</taxon>
    </lineage>
</organism>
<feature type="region of interest" description="Disordered" evidence="1">
    <location>
        <begin position="1"/>
        <end position="30"/>
    </location>
</feature>
<accession>A6J7J1</accession>
<evidence type="ECO:0000256" key="1">
    <source>
        <dbReference type="SAM" id="MobiDB-lite"/>
    </source>
</evidence>
<name>A6J7J1_RAT</name>
<protein>
    <submittedName>
        <fullName evidence="2">RCG44087</fullName>
    </submittedName>
</protein>
<dbReference type="AlphaFoldDB" id="A6J7J1"/>
<evidence type="ECO:0000313" key="2">
    <source>
        <dbReference type="EMBL" id="EDL98341.1"/>
    </source>
</evidence>
<gene>
    <name evidence="2" type="ORF">rCG_44087</name>
</gene>
<reference evidence="3" key="1">
    <citation type="submission" date="2005-09" db="EMBL/GenBank/DDBJ databases">
        <authorList>
            <person name="Mural R.J."/>
            <person name="Li P.W."/>
            <person name="Adams M.D."/>
            <person name="Amanatides P.G."/>
            <person name="Baden-Tillson H."/>
            <person name="Barnstead M."/>
            <person name="Chin S.H."/>
            <person name="Dew I."/>
            <person name="Evans C.A."/>
            <person name="Ferriera S."/>
            <person name="Flanigan M."/>
            <person name="Fosler C."/>
            <person name="Glodek A."/>
            <person name="Gu Z."/>
            <person name="Holt R.A."/>
            <person name="Jennings D."/>
            <person name="Kraft C.L."/>
            <person name="Lu F."/>
            <person name="Nguyen T."/>
            <person name="Nusskern D.R."/>
            <person name="Pfannkoch C.M."/>
            <person name="Sitter C."/>
            <person name="Sutton G.G."/>
            <person name="Venter J.C."/>
            <person name="Wang Z."/>
            <person name="Woodage T."/>
            <person name="Zheng X.H."/>
            <person name="Zhong F."/>
        </authorList>
    </citation>
    <scope>NUCLEOTIDE SEQUENCE [LARGE SCALE GENOMIC DNA]</scope>
    <source>
        <strain>BN</strain>
        <strain evidence="3">Sprague-Dawley</strain>
    </source>
</reference>
<dbReference type="Proteomes" id="UP000234681">
    <property type="component" value="Chromosome 17"/>
</dbReference>
<sequence>MSEICRTRAEFPSPQQLHADGIPVKLQTAK</sequence>
<proteinExistence type="predicted"/>